<keyword evidence="2" id="KW-1185">Reference proteome</keyword>
<dbReference type="EMBL" id="MH077585">
    <property type="protein sequence ID" value="AWH14499.1"/>
    <property type="molecule type" value="Genomic_DNA"/>
</dbReference>
<dbReference type="KEGG" id="vg:55608225"/>
<dbReference type="GeneID" id="55608225"/>
<dbReference type="Proteomes" id="UP000246238">
    <property type="component" value="Segment"/>
</dbReference>
<organism evidence="1 2">
    <name type="scientific">Mycobacterium phage TChen</name>
    <dbReference type="NCBI Taxonomy" id="2163598"/>
    <lineage>
        <taxon>Viruses</taxon>
        <taxon>Duplodnaviria</taxon>
        <taxon>Heunggongvirae</taxon>
        <taxon>Uroviricota</taxon>
        <taxon>Caudoviricetes</taxon>
        <taxon>Gracegardnervirinae</taxon>
        <taxon>Thetabobvirus</taxon>
        <taxon>Thetabobvirus tchen</taxon>
        <taxon>Mycobacterium virus TChen</taxon>
    </lineage>
</organism>
<evidence type="ECO:0000313" key="2">
    <source>
        <dbReference type="Proteomes" id="UP000246238"/>
    </source>
</evidence>
<dbReference type="RefSeq" id="YP_009838025.1">
    <property type="nucleotide sequence ID" value="NC_048705.1"/>
</dbReference>
<name>A0A2S1PD58_9CAUD</name>
<protein>
    <submittedName>
        <fullName evidence="1">Uncharacterized protein</fullName>
    </submittedName>
</protein>
<gene>
    <name evidence="1" type="primary">69</name>
    <name evidence="1" type="ORF">SEA_TCHEN_69</name>
</gene>
<proteinExistence type="predicted"/>
<reference evidence="2" key="1">
    <citation type="submission" date="2018-03" db="EMBL/GenBank/DDBJ databases">
        <authorList>
            <person name="Keele B.F."/>
        </authorList>
    </citation>
    <scope>NUCLEOTIDE SEQUENCE [LARGE SCALE GENOMIC DNA]</scope>
</reference>
<accession>A0A2S1PD58</accession>
<sequence length="72" mass="8177">MCDHPRSSHAPQCRVRMGVNRDDMNTYTICLCPGFEGAERGERPSCLTCPLGSREPVTRCRKFDDQTEMTLL</sequence>
<evidence type="ECO:0000313" key="1">
    <source>
        <dbReference type="EMBL" id="AWH14499.1"/>
    </source>
</evidence>